<proteinExistence type="predicted"/>
<accession>A0A4R2K2H1</accession>
<evidence type="ECO:0000313" key="2">
    <source>
        <dbReference type="Proteomes" id="UP000294886"/>
    </source>
</evidence>
<gene>
    <name evidence="1" type="ORF">EV203_11368</name>
</gene>
<protein>
    <submittedName>
        <fullName evidence="1">Uncharacterized protein</fullName>
    </submittedName>
</protein>
<dbReference type="AlphaFoldDB" id="A0A4R2K2H1"/>
<dbReference type="Proteomes" id="UP000294886">
    <property type="component" value="Unassembled WGS sequence"/>
</dbReference>
<sequence>MDAKKRPHREKIKNQIQRKKKSDMLLDIRQIIDIILLESSKFNSN</sequence>
<evidence type="ECO:0000313" key="1">
    <source>
        <dbReference type="EMBL" id="TCO63909.1"/>
    </source>
</evidence>
<dbReference type="EMBL" id="SLWU01000013">
    <property type="protein sequence ID" value="TCO63909.1"/>
    <property type="molecule type" value="Genomic_DNA"/>
</dbReference>
<reference evidence="1 2" key="1">
    <citation type="submission" date="2019-03" db="EMBL/GenBank/DDBJ databases">
        <title>Genomic Encyclopedia of Type Strains, Phase IV (KMG-IV): sequencing the most valuable type-strain genomes for metagenomic binning, comparative biology and taxonomic classification.</title>
        <authorList>
            <person name="Goeker M."/>
        </authorList>
    </citation>
    <scope>NUCLEOTIDE SEQUENCE [LARGE SCALE GENOMIC DNA]</scope>
    <source>
        <strain evidence="1 2">DSM 13054</strain>
    </source>
</reference>
<name>A0A4R2K2H1_9THEO</name>
<organism evidence="1 2">
    <name type="scientific">Caldanaerobacter subterraneus</name>
    <dbReference type="NCBI Taxonomy" id="911092"/>
    <lineage>
        <taxon>Bacteria</taxon>
        <taxon>Bacillati</taxon>
        <taxon>Bacillota</taxon>
        <taxon>Clostridia</taxon>
        <taxon>Thermoanaerobacterales</taxon>
        <taxon>Thermoanaerobacteraceae</taxon>
        <taxon>Caldanaerobacter</taxon>
    </lineage>
</organism>
<comment type="caution">
    <text evidence="1">The sequence shown here is derived from an EMBL/GenBank/DDBJ whole genome shotgun (WGS) entry which is preliminary data.</text>
</comment>